<dbReference type="AlphaFoldDB" id="A0A8K0DL33"/>
<accession>A0A8K0DL33</accession>
<dbReference type="EMBL" id="VTPC01001309">
    <property type="protein sequence ID" value="KAF2902410.1"/>
    <property type="molecule type" value="Genomic_DNA"/>
</dbReference>
<feature type="non-terminal residue" evidence="1">
    <location>
        <position position="109"/>
    </location>
</feature>
<comment type="caution">
    <text evidence="1">The sequence shown here is derived from an EMBL/GenBank/DDBJ whole genome shotgun (WGS) entry which is preliminary data.</text>
</comment>
<reference evidence="1" key="1">
    <citation type="submission" date="2019-08" db="EMBL/GenBank/DDBJ databases">
        <title>The genome of the North American firefly Photinus pyralis.</title>
        <authorList>
            <consortium name="Photinus pyralis genome working group"/>
            <person name="Fallon T.R."/>
            <person name="Sander Lower S.E."/>
            <person name="Weng J.-K."/>
        </authorList>
    </citation>
    <scope>NUCLEOTIDE SEQUENCE</scope>
    <source>
        <strain evidence="1">TRF0915ILg1</strain>
        <tissue evidence="1">Whole body</tissue>
    </source>
</reference>
<dbReference type="OrthoDB" id="8192496at2759"/>
<evidence type="ECO:0000313" key="2">
    <source>
        <dbReference type="Proteomes" id="UP000801492"/>
    </source>
</evidence>
<proteinExistence type="predicted"/>
<evidence type="ECO:0000313" key="1">
    <source>
        <dbReference type="EMBL" id="KAF2902410.1"/>
    </source>
</evidence>
<name>A0A8K0DL33_IGNLU</name>
<gene>
    <name evidence="1" type="ORF">ILUMI_03778</name>
</gene>
<organism evidence="1 2">
    <name type="scientific">Ignelater luminosus</name>
    <name type="common">Cucubano</name>
    <name type="synonym">Pyrophorus luminosus</name>
    <dbReference type="NCBI Taxonomy" id="2038154"/>
    <lineage>
        <taxon>Eukaryota</taxon>
        <taxon>Metazoa</taxon>
        <taxon>Ecdysozoa</taxon>
        <taxon>Arthropoda</taxon>
        <taxon>Hexapoda</taxon>
        <taxon>Insecta</taxon>
        <taxon>Pterygota</taxon>
        <taxon>Neoptera</taxon>
        <taxon>Endopterygota</taxon>
        <taxon>Coleoptera</taxon>
        <taxon>Polyphaga</taxon>
        <taxon>Elateriformia</taxon>
        <taxon>Elateroidea</taxon>
        <taxon>Elateridae</taxon>
        <taxon>Agrypninae</taxon>
        <taxon>Pyrophorini</taxon>
        <taxon>Ignelater</taxon>
    </lineage>
</organism>
<sequence>IYQILFRNPFKSNIENKNRFEHVYRRVLKRYLHRAVDEGKSFEHTTVLTEDVLEDVRNRMDQSPNKSLRQLSQQTALSYGTCQKALKKELHLYPCKILVDYNKRVQYCH</sequence>
<dbReference type="Proteomes" id="UP000801492">
    <property type="component" value="Unassembled WGS sequence"/>
</dbReference>
<keyword evidence="2" id="KW-1185">Reference proteome</keyword>
<protein>
    <submittedName>
        <fullName evidence="1">Uncharacterized protein</fullName>
    </submittedName>
</protein>